<gene>
    <name evidence="1" type="ORF">KUF71_010210</name>
</gene>
<name>A0AAE1HGL5_9NEOP</name>
<reference evidence="1" key="2">
    <citation type="journal article" date="2023" name="BMC Genomics">
        <title>Pest status, molecular evolution, and epigenetic factors derived from the genome assembly of Frankliniella fusca, a thysanopteran phytovirus vector.</title>
        <authorList>
            <person name="Catto M.A."/>
            <person name="Labadie P.E."/>
            <person name="Jacobson A.L."/>
            <person name="Kennedy G.G."/>
            <person name="Srinivasan R."/>
            <person name="Hunt B.G."/>
        </authorList>
    </citation>
    <scope>NUCLEOTIDE SEQUENCE</scope>
    <source>
        <strain evidence="1">PL_HMW_Pooled</strain>
    </source>
</reference>
<organism evidence="1 2">
    <name type="scientific">Frankliniella fusca</name>
    <dbReference type="NCBI Taxonomy" id="407009"/>
    <lineage>
        <taxon>Eukaryota</taxon>
        <taxon>Metazoa</taxon>
        <taxon>Ecdysozoa</taxon>
        <taxon>Arthropoda</taxon>
        <taxon>Hexapoda</taxon>
        <taxon>Insecta</taxon>
        <taxon>Pterygota</taxon>
        <taxon>Neoptera</taxon>
        <taxon>Paraneoptera</taxon>
        <taxon>Thysanoptera</taxon>
        <taxon>Terebrantia</taxon>
        <taxon>Thripoidea</taxon>
        <taxon>Thripidae</taxon>
        <taxon>Frankliniella</taxon>
    </lineage>
</organism>
<dbReference type="AlphaFoldDB" id="A0AAE1HGL5"/>
<reference evidence="1" key="1">
    <citation type="submission" date="2021-07" db="EMBL/GenBank/DDBJ databases">
        <authorList>
            <person name="Catto M.A."/>
            <person name="Jacobson A."/>
            <person name="Kennedy G."/>
            <person name="Labadie P."/>
            <person name="Hunt B.G."/>
            <person name="Srinivasan R."/>
        </authorList>
    </citation>
    <scope>NUCLEOTIDE SEQUENCE</scope>
    <source>
        <strain evidence="1">PL_HMW_Pooled</strain>
        <tissue evidence="1">Head</tissue>
    </source>
</reference>
<protein>
    <submittedName>
        <fullName evidence="1">Protein STRICTOSIDINE SYNTHASE-LIKE 5</fullName>
    </submittedName>
</protein>
<sequence>MIPITAIKVCGKDFAKDLFRNTGKTDVESFTRMACREEKKSLSNSKNVIWARLGGHIPLYGSALRLWSIHNLDGHTENFLQTALQMSKALYTNYNMVILTIRYIFLHNFKATPLCVEAGRVEGVLEEGDRDRPPPKGDRSGIVRSEMKVWTVKGYTRLRTILVLFTTQERGGGKERVKKGNSNTFHRRTKTMVFERTVSDCNKERNEEIWKTSQPVGFILTWIKINQVQMKTSKGPKRELVLVDIRLPFLSQVSCAESIAGVRLHLQRHPGVVIGDLEGSPITSLGRSSTFRSSALLVGAERRRCSSALNVGAAHWRCSSALLVGAARRRYSSALLVGAERRRCSSALLVGATRRR</sequence>
<dbReference type="EMBL" id="JAHWGI010001031">
    <property type="protein sequence ID" value="KAK3920995.1"/>
    <property type="molecule type" value="Genomic_DNA"/>
</dbReference>
<accession>A0AAE1HGL5</accession>
<proteinExistence type="predicted"/>
<dbReference type="Proteomes" id="UP001219518">
    <property type="component" value="Unassembled WGS sequence"/>
</dbReference>
<keyword evidence="2" id="KW-1185">Reference proteome</keyword>
<comment type="caution">
    <text evidence="1">The sequence shown here is derived from an EMBL/GenBank/DDBJ whole genome shotgun (WGS) entry which is preliminary data.</text>
</comment>
<evidence type="ECO:0000313" key="2">
    <source>
        <dbReference type="Proteomes" id="UP001219518"/>
    </source>
</evidence>
<evidence type="ECO:0000313" key="1">
    <source>
        <dbReference type="EMBL" id="KAK3920995.1"/>
    </source>
</evidence>